<feature type="domain" description="Aspartate/ornithine carbamoyltransferase Asp/Orn-binding" evidence="2">
    <location>
        <begin position="207"/>
        <end position="362"/>
    </location>
</feature>
<dbReference type="Gene3D" id="3.40.50.1370">
    <property type="entry name" value="Aspartate/ornithine carbamoyltransferase"/>
    <property type="match status" value="2"/>
</dbReference>
<evidence type="ECO:0000313" key="5">
    <source>
        <dbReference type="EMBL" id="CAB4741458.1"/>
    </source>
</evidence>
<accession>A0A6J7BQK2</accession>
<dbReference type="GO" id="GO:0004585">
    <property type="term" value="F:ornithine carbamoyltransferase activity"/>
    <property type="evidence" value="ECO:0007669"/>
    <property type="project" value="TreeGrafter"/>
</dbReference>
<reference evidence="7" key="1">
    <citation type="submission" date="2020-05" db="EMBL/GenBank/DDBJ databases">
        <authorList>
            <person name="Chiriac C."/>
            <person name="Salcher M."/>
            <person name="Ghai R."/>
            <person name="Kavagutti S V."/>
        </authorList>
    </citation>
    <scope>NUCLEOTIDE SEQUENCE</scope>
</reference>
<dbReference type="InterPro" id="IPR036901">
    <property type="entry name" value="Asp/Orn_carbamoylTrfase_sf"/>
</dbReference>
<dbReference type="PANTHER" id="PTHR45753:SF3">
    <property type="entry name" value="ORNITHINE TRANSCARBAMYLASE, MITOCHONDRIAL"/>
    <property type="match status" value="1"/>
</dbReference>
<evidence type="ECO:0000313" key="4">
    <source>
        <dbReference type="EMBL" id="CAB4364920.1"/>
    </source>
</evidence>
<dbReference type="GO" id="GO:0016597">
    <property type="term" value="F:amino acid binding"/>
    <property type="evidence" value="ECO:0007669"/>
    <property type="project" value="InterPro"/>
</dbReference>
<dbReference type="PANTHER" id="PTHR45753">
    <property type="entry name" value="ORNITHINE CARBAMOYLTRANSFERASE, MITOCHONDRIAL"/>
    <property type="match status" value="1"/>
</dbReference>
<evidence type="ECO:0000313" key="8">
    <source>
        <dbReference type="EMBL" id="CAB4941491.1"/>
    </source>
</evidence>
<dbReference type="EMBL" id="CAFBMT010000013">
    <property type="protein sequence ID" value="CAB4941491.1"/>
    <property type="molecule type" value="Genomic_DNA"/>
</dbReference>
<evidence type="ECO:0000313" key="9">
    <source>
        <dbReference type="EMBL" id="CAB5002538.1"/>
    </source>
</evidence>
<keyword evidence="1" id="KW-0808">Transferase</keyword>
<dbReference type="AlphaFoldDB" id="A0A6J7BQK2"/>
<dbReference type="EMBL" id="CAFBIY010000016">
    <property type="protein sequence ID" value="CAB4847405.1"/>
    <property type="molecule type" value="Genomic_DNA"/>
</dbReference>
<dbReference type="Pfam" id="PF02729">
    <property type="entry name" value="OTCace_N"/>
    <property type="match status" value="1"/>
</dbReference>
<feature type="domain" description="Aspartate/ornithine carbamoyltransferase carbamoyl-P binding" evidence="3">
    <location>
        <begin position="16"/>
        <end position="172"/>
    </location>
</feature>
<evidence type="ECO:0000259" key="3">
    <source>
        <dbReference type="Pfam" id="PF02729"/>
    </source>
</evidence>
<dbReference type="PRINTS" id="PR00100">
    <property type="entry name" value="AOTCASE"/>
</dbReference>
<proteinExistence type="predicted"/>
<dbReference type="InterPro" id="IPR006130">
    <property type="entry name" value="Asp/Orn_carbamoylTrfase"/>
</dbReference>
<dbReference type="EMBL" id="CAFBOL010000073">
    <property type="protein sequence ID" value="CAB5002538.1"/>
    <property type="molecule type" value="Genomic_DNA"/>
</dbReference>
<organism evidence="7">
    <name type="scientific">freshwater metagenome</name>
    <dbReference type="NCBI Taxonomy" id="449393"/>
    <lineage>
        <taxon>unclassified sequences</taxon>
        <taxon>metagenomes</taxon>
        <taxon>ecological metagenomes</taxon>
    </lineage>
</organism>
<dbReference type="EMBL" id="CAFAAV010000078">
    <property type="protein sequence ID" value="CAB4817841.1"/>
    <property type="molecule type" value="Genomic_DNA"/>
</dbReference>
<gene>
    <name evidence="5" type="ORF">UFOPK2656_02932</name>
    <name evidence="6" type="ORF">UFOPK3099_01207</name>
    <name evidence="7" type="ORF">UFOPK3267_00476</name>
    <name evidence="8" type="ORF">UFOPK3651_02198</name>
    <name evidence="9" type="ORF">UFOPK3931_02250</name>
    <name evidence="4" type="ORF">UFOPK4189_02677</name>
</gene>
<evidence type="ECO:0000256" key="1">
    <source>
        <dbReference type="ARBA" id="ARBA00022679"/>
    </source>
</evidence>
<dbReference type="InterPro" id="IPR006131">
    <property type="entry name" value="Asp_carbamoyltransf_Asp/Orn-bd"/>
</dbReference>
<dbReference type="GO" id="GO:0042450">
    <property type="term" value="P:L-arginine biosynthetic process via ornithine"/>
    <property type="evidence" value="ECO:0007669"/>
    <property type="project" value="TreeGrafter"/>
</dbReference>
<name>A0A6J7BQK2_9ZZZZ</name>
<dbReference type="EMBL" id="CAEZYF010000026">
    <property type="protein sequence ID" value="CAB4741458.1"/>
    <property type="molecule type" value="Genomic_DNA"/>
</dbReference>
<evidence type="ECO:0000313" key="6">
    <source>
        <dbReference type="EMBL" id="CAB4817841.1"/>
    </source>
</evidence>
<evidence type="ECO:0000259" key="2">
    <source>
        <dbReference type="Pfam" id="PF00185"/>
    </source>
</evidence>
<dbReference type="InterPro" id="IPR006132">
    <property type="entry name" value="Asp/Orn_carbamoyltranf_P-bd"/>
</dbReference>
<dbReference type="EMBL" id="CAESGF010000020">
    <property type="protein sequence ID" value="CAB4364920.1"/>
    <property type="molecule type" value="Genomic_DNA"/>
</dbReference>
<dbReference type="GO" id="GO:0019240">
    <property type="term" value="P:citrulline biosynthetic process"/>
    <property type="evidence" value="ECO:0007669"/>
    <property type="project" value="TreeGrafter"/>
</dbReference>
<dbReference type="SUPFAM" id="SSF53671">
    <property type="entry name" value="Aspartate/ornithine carbamoyltransferase"/>
    <property type="match status" value="1"/>
</dbReference>
<dbReference type="PRINTS" id="PR00101">
    <property type="entry name" value="ATCASE"/>
</dbReference>
<protein>
    <submittedName>
        <fullName evidence="7">Unannotated protein</fullName>
    </submittedName>
</protein>
<dbReference type="Pfam" id="PF00185">
    <property type="entry name" value="OTCace"/>
    <property type="match status" value="1"/>
</dbReference>
<evidence type="ECO:0000313" key="7">
    <source>
        <dbReference type="EMBL" id="CAB4847405.1"/>
    </source>
</evidence>
<sequence length="376" mass="40663">MAHVLDPDRTHALFGRSLLTTHDWGAADLDALLAVAAELERLDRAGVHTDLLRDELAYAMFFDNSTRTKSAWAGAAARLGMQPVIVDGSSTQVSHGETAEETGAMLGMNAHAMGVRHDLILGEGNSFMRDVLRGITEYLHASGDQRVVPVVNLQCDIDHPTQALADLLWLREHFGGDPASALVGKRITMSWAYSPSYAKPLSVPQGVVSLLTRFGAHVTLAHPEGYDLLPEPMAWAAEGAAESGGSFRVVHDMDEAFTGADAVYPKSWGPLALMTERVAANKVGDGAAMKDIEQRALANNARHIDWICDERRMALTREALYLHCLPADIGAEVSPGVMDRFRVAVAQEANKKVYVIMAMLAAAKVPHLADRLSALN</sequence>